<keyword evidence="1" id="KW-0812">Transmembrane</keyword>
<evidence type="ECO:0000313" key="2">
    <source>
        <dbReference type="EMBL" id="KZN83577.1"/>
    </source>
</evidence>
<dbReference type="Proteomes" id="UP000076449">
    <property type="component" value="Chromosome IV"/>
</dbReference>
<reference evidence="2" key="1">
    <citation type="journal article" date="2014" name="Genome Announc.">
        <title>Complete sequencing and chromosome-scale genome assembly of the industrial progenitor strain P2niaD18 from the penicillin producer Penicillium chrysogenum.</title>
        <authorList>
            <person name="Specht T."/>
            <person name="Dahlmann T.A."/>
            <person name="Zadra I."/>
            <person name="Kurnsteiner H."/>
            <person name="Kuck U."/>
        </authorList>
    </citation>
    <scope>NUCLEOTIDE SEQUENCE [LARGE SCALE GENOMIC DNA]</scope>
    <source>
        <strain evidence="2">P2niaD18</strain>
    </source>
</reference>
<gene>
    <name evidence="2" type="ORF">EN45_106780</name>
</gene>
<sequence length="191" mass="21679">MEDAKEVVAKHRWNGYKRLKRAVRKFLGNNIDRRQLQEATDQIDASETKFPTVAITTPSASPPHNEESMALEVLHLADKRGPILALEVGGVVFLVLVLMRTLSLVYWYIRLKILLKLDPDGRYDNDTRWTVIDTLTDMEASQDPMKASLPYSLDDEGLYFHPSDAEPSLCLPKSMTKKVFALVHDDQGHCI</sequence>
<dbReference type="AlphaFoldDB" id="A0A167PP17"/>
<accession>A0A167PP17</accession>
<protein>
    <submittedName>
        <fullName evidence="2">Uncharacterized protein</fullName>
    </submittedName>
</protein>
<dbReference type="EMBL" id="CM002801">
    <property type="protein sequence ID" value="KZN83577.1"/>
    <property type="molecule type" value="Genomic_DNA"/>
</dbReference>
<feature type="transmembrane region" description="Helical" evidence="1">
    <location>
        <begin position="83"/>
        <end position="109"/>
    </location>
</feature>
<keyword evidence="1" id="KW-0472">Membrane</keyword>
<organism evidence="2">
    <name type="scientific">Penicillium chrysogenum</name>
    <name type="common">Penicillium notatum</name>
    <dbReference type="NCBI Taxonomy" id="5076"/>
    <lineage>
        <taxon>Eukaryota</taxon>
        <taxon>Fungi</taxon>
        <taxon>Dikarya</taxon>
        <taxon>Ascomycota</taxon>
        <taxon>Pezizomycotina</taxon>
        <taxon>Eurotiomycetes</taxon>
        <taxon>Eurotiomycetidae</taxon>
        <taxon>Eurotiales</taxon>
        <taxon>Aspergillaceae</taxon>
        <taxon>Penicillium</taxon>
        <taxon>Penicillium chrysogenum species complex</taxon>
    </lineage>
</organism>
<proteinExistence type="predicted"/>
<keyword evidence="1" id="KW-1133">Transmembrane helix</keyword>
<evidence type="ECO:0000256" key="1">
    <source>
        <dbReference type="SAM" id="Phobius"/>
    </source>
</evidence>
<name>A0A167PP17_PENCH</name>